<evidence type="ECO:0000256" key="2">
    <source>
        <dbReference type="SAM" id="MobiDB-lite"/>
    </source>
</evidence>
<dbReference type="PANTHER" id="PTHR46769:SF2">
    <property type="entry name" value="FIBROCYSTIN-L ISOFORM 2 PRECURSOR-RELATED"/>
    <property type="match status" value="1"/>
</dbReference>
<dbReference type="PANTHER" id="PTHR46769">
    <property type="entry name" value="POLYCYSTIC KIDNEY AND HEPATIC DISEASE 1 (AUTOSOMAL RECESSIVE)-LIKE 1"/>
    <property type="match status" value="1"/>
</dbReference>
<keyword evidence="4" id="KW-1185">Reference proteome</keyword>
<feature type="region of interest" description="Disordered" evidence="2">
    <location>
        <begin position="337"/>
        <end position="359"/>
    </location>
</feature>
<gene>
    <name evidence="3" type="ORF">Ctob_007612</name>
</gene>
<evidence type="ECO:0000313" key="3">
    <source>
        <dbReference type="EMBL" id="KOO24193.1"/>
    </source>
</evidence>
<evidence type="ECO:0000256" key="1">
    <source>
        <dbReference type="ARBA" id="ARBA00022729"/>
    </source>
</evidence>
<comment type="caution">
    <text evidence="3">The sequence shown here is derived from an EMBL/GenBank/DDBJ whole genome shotgun (WGS) entry which is preliminary data.</text>
</comment>
<organism evidence="3 4">
    <name type="scientific">Chrysochromulina tobinii</name>
    <dbReference type="NCBI Taxonomy" id="1460289"/>
    <lineage>
        <taxon>Eukaryota</taxon>
        <taxon>Haptista</taxon>
        <taxon>Haptophyta</taxon>
        <taxon>Prymnesiophyceae</taxon>
        <taxon>Prymnesiales</taxon>
        <taxon>Chrysochromulinaceae</taxon>
        <taxon>Chrysochromulina</taxon>
    </lineage>
</organism>
<keyword evidence="1" id="KW-0732">Signal</keyword>
<proteinExistence type="predicted"/>
<dbReference type="EMBL" id="JWZX01003116">
    <property type="protein sequence ID" value="KOO24193.1"/>
    <property type="molecule type" value="Genomic_DNA"/>
</dbReference>
<reference evidence="4" key="1">
    <citation type="journal article" date="2015" name="PLoS Genet.">
        <title>Genome Sequence and Transcriptome Analyses of Chrysochromulina tobin: Metabolic Tools for Enhanced Algal Fitness in the Prominent Order Prymnesiales (Haptophyceae).</title>
        <authorList>
            <person name="Hovde B.T."/>
            <person name="Deodato C.R."/>
            <person name="Hunsperger H.M."/>
            <person name="Ryken S.A."/>
            <person name="Yost W."/>
            <person name="Jha R.K."/>
            <person name="Patterson J."/>
            <person name="Monnat R.J. Jr."/>
            <person name="Barlow S.B."/>
            <person name="Starkenburg S.R."/>
            <person name="Cattolico R.A."/>
        </authorList>
    </citation>
    <scope>NUCLEOTIDE SEQUENCE</scope>
    <source>
        <strain evidence="4">CCMP291</strain>
    </source>
</reference>
<evidence type="ECO:0000313" key="4">
    <source>
        <dbReference type="Proteomes" id="UP000037460"/>
    </source>
</evidence>
<dbReference type="AlphaFoldDB" id="A0A0M0JD89"/>
<name>A0A0M0JD89_9EUKA</name>
<dbReference type="InterPro" id="IPR052387">
    <property type="entry name" value="Fibrocystin"/>
</dbReference>
<dbReference type="OrthoDB" id="120976at2759"/>
<protein>
    <submittedName>
        <fullName evidence="3">Fibrocystin-l</fullName>
    </submittedName>
</protein>
<dbReference type="Proteomes" id="UP000037460">
    <property type="component" value="Unassembled WGS sequence"/>
</dbReference>
<sequence>MGIVIKGGVESRPDLGYGVVQDLTIWRIRGIGVWGYTRSRAPIISNVRVADSSDGFFWSNIGMDPEKHQVELQTIAIQDSLFVGRSFNNPICKAQTAILLPIFASGGHSISPTTCGPLGGGYTEGIYGMEHPTGSNPAIAGEVRVSGTTFVRFQRTALNGNNCGASNVLQTTMRGGMESSDAVPPHFFSRITIDADSRANLADLPPPKRSWIMPSKCVVLDCDGPKHVMLHDLDGSLTGVGAGASITARAEFMNELRDDITKFTWYNIPTKMLYDPAPYNDPGDPGWDMSAYAAYNNGAQTFTYRRLEGSDANASSELIGVGIGSVAAELPPPLMSSEEAAAATAAEENERRTRRALSSATDSDWRNRMVFFTGDERIFYAGQTGASCEPTSAIYDPACRSIRKTRREVAYRGYGTYRHGCELNRQWNAWLCNASSMQPARLVIESMDEDHTSRNLAPVALASGGYVDLFGGGWDHQRAKDCGGYDCLKRLSTFHTTIAINRSYDLAFTGTNPKNLRLMLPSGGGEATQMEMLWSRVVISIFYSNPQKLEVHYQDQFMPPMEAHMLSSNSYNFSMRKPVISDSCGSNAFAAWENKLYVLVCGGVPGVEIKTVDKIVLSLGIEVTIEEFFDAQYLVRNLASLFGIPSD</sequence>
<accession>A0A0M0JD89</accession>